<sequence>YFSNKPRSYPFLIKYVKSCYNPHHHSANPLHCPNLRNCWQFSIIFKQKIQ</sequence>
<reference evidence="1" key="1">
    <citation type="submission" date="2014-05" db="EMBL/GenBank/DDBJ databases">
        <authorList>
            <person name="Chronopoulou M."/>
        </authorList>
    </citation>
    <scope>NUCLEOTIDE SEQUENCE</scope>
    <source>
        <tissue evidence="1">Whole organism</tissue>
    </source>
</reference>
<evidence type="ECO:0000313" key="1">
    <source>
        <dbReference type="EMBL" id="CDW46001.1"/>
    </source>
</evidence>
<dbReference type="EMBL" id="HACA01028640">
    <property type="protein sequence ID" value="CDW46001.1"/>
    <property type="molecule type" value="Transcribed_RNA"/>
</dbReference>
<dbReference type="AlphaFoldDB" id="A0A0K2V7T8"/>
<organism evidence="1">
    <name type="scientific">Lepeophtheirus salmonis</name>
    <name type="common">Salmon louse</name>
    <name type="synonym">Caligus salmonis</name>
    <dbReference type="NCBI Taxonomy" id="72036"/>
    <lineage>
        <taxon>Eukaryota</taxon>
        <taxon>Metazoa</taxon>
        <taxon>Ecdysozoa</taxon>
        <taxon>Arthropoda</taxon>
        <taxon>Crustacea</taxon>
        <taxon>Multicrustacea</taxon>
        <taxon>Hexanauplia</taxon>
        <taxon>Copepoda</taxon>
        <taxon>Siphonostomatoida</taxon>
        <taxon>Caligidae</taxon>
        <taxon>Lepeophtheirus</taxon>
    </lineage>
</organism>
<name>A0A0K2V7T8_LEPSM</name>
<protein>
    <submittedName>
        <fullName evidence="1">Uncharacterized protein</fullName>
    </submittedName>
</protein>
<feature type="non-terminal residue" evidence="1">
    <location>
        <position position="1"/>
    </location>
</feature>
<proteinExistence type="predicted"/>
<accession>A0A0K2V7T8</accession>